<keyword evidence="1" id="KW-0732">Signal</keyword>
<keyword evidence="3" id="KW-1185">Reference proteome</keyword>
<protein>
    <recommendedName>
        <fullName evidence="4">WD40-like Beta Propeller Repeat</fullName>
    </recommendedName>
</protein>
<name>A0ABQ4GV42_9ACTN</name>
<gene>
    <name evidence="2" type="ORF">Msi02_61190</name>
</gene>
<dbReference type="Proteomes" id="UP000660454">
    <property type="component" value="Unassembled WGS sequence"/>
</dbReference>
<dbReference type="SUPFAM" id="SSF69304">
    <property type="entry name" value="Tricorn protease N-terminal domain"/>
    <property type="match status" value="1"/>
</dbReference>
<reference evidence="2 3" key="1">
    <citation type="submission" date="2021-01" db="EMBL/GenBank/DDBJ databases">
        <title>Whole genome shotgun sequence of Microbispora siamensis NBRC 104113.</title>
        <authorList>
            <person name="Komaki H."/>
            <person name="Tamura T."/>
        </authorList>
    </citation>
    <scope>NUCLEOTIDE SEQUENCE [LARGE SCALE GENOMIC DNA]</scope>
    <source>
        <strain evidence="2 3">NBRC 104113</strain>
    </source>
</reference>
<sequence length="345" mass="36836">MRHPTLPITSGPITLGLIGLALSTLTISAAATPAAAAAHHSTHHTIRYASVDACTAKDGATTPCHTWRLDLLDGKRVALKDAMVWPLTAKGKPNKEMQAPLSVSGDGESVAYFRKSDHRLVVREFHGSAHAMGPVHVMPKKLLPRGVGMDDAWVRLSQDGARLILGYSVKDGSNRARIFDVPGARETGTISAFGTFSGFSGDGSAVLVEQDTDENTTGLGVYDAEGDELARVVPPQIVAANVPWALSSDDRTVAFVTGAGKKARLRFYDATTDQTTGSVGFSLPSDAAVEMIDWTGEHEVTLHLIRSAKVDHVTILRVDTRTGKTRVRDSYKVRAGTFTYQSCGG</sequence>
<feature type="chain" id="PRO_5045119146" description="WD40-like Beta Propeller Repeat" evidence="1">
    <location>
        <begin position="30"/>
        <end position="345"/>
    </location>
</feature>
<dbReference type="EMBL" id="BOOF01000039">
    <property type="protein sequence ID" value="GIH65302.1"/>
    <property type="molecule type" value="Genomic_DNA"/>
</dbReference>
<dbReference type="RefSeq" id="WP_239108817.1">
    <property type="nucleotide sequence ID" value="NZ_BOOF01000039.1"/>
</dbReference>
<evidence type="ECO:0008006" key="4">
    <source>
        <dbReference type="Google" id="ProtNLM"/>
    </source>
</evidence>
<feature type="signal peptide" evidence="1">
    <location>
        <begin position="1"/>
        <end position="29"/>
    </location>
</feature>
<evidence type="ECO:0000313" key="3">
    <source>
        <dbReference type="Proteomes" id="UP000660454"/>
    </source>
</evidence>
<comment type="caution">
    <text evidence="2">The sequence shown here is derived from an EMBL/GenBank/DDBJ whole genome shotgun (WGS) entry which is preliminary data.</text>
</comment>
<dbReference type="InterPro" id="IPR011042">
    <property type="entry name" value="6-blade_b-propeller_TolB-like"/>
</dbReference>
<dbReference type="Gene3D" id="2.120.10.30">
    <property type="entry name" value="TolB, C-terminal domain"/>
    <property type="match status" value="1"/>
</dbReference>
<organism evidence="2 3">
    <name type="scientific">Microbispora siamensis</name>
    <dbReference type="NCBI Taxonomy" id="564413"/>
    <lineage>
        <taxon>Bacteria</taxon>
        <taxon>Bacillati</taxon>
        <taxon>Actinomycetota</taxon>
        <taxon>Actinomycetes</taxon>
        <taxon>Streptosporangiales</taxon>
        <taxon>Streptosporangiaceae</taxon>
        <taxon>Microbispora</taxon>
    </lineage>
</organism>
<accession>A0ABQ4GV42</accession>
<proteinExistence type="predicted"/>
<evidence type="ECO:0000313" key="2">
    <source>
        <dbReference type="EMBL" id="GIH65302.1"/>
    </source>
</evidence>
<evidence type="ECO:0000256" key="1">
    <source>
        <dbReference type="SAM" id="SignalP"/>
    </source>
</evidence>